<feature type="compositionally biased region" description="Basic residues" evidence="2">
    <location>
        <begin position="119"/>
        <end position="129"/>
    </location>
</feature>
<dbReference type="GO" id="GO:0008410">
    <property type="term" value="F:CoA-transferase activity"/>
    <property type="evidence" value="ECO:0007669"/>
    <property type="project" value="InterPro"/>
</dbReference>
<keyword evidence="4" id="KW-1185">Reference proteome</keyword>
<dbReference type="PANTHER" id="PTHR13707">
    <property type="entry name" value="KETOACID-COENZYME A TRANSFERASE"/>
    <property type="match status" value="1"/>
</dbReference>
<dbReference type="InterPro" id="IPR037171">
    <property type="entry name" value="NagB/RpiA_transferase-like"/>
</dbReference>
<feature type="region of interest" description="Disordered" evidence="2">
    <location>
        <begin position="119"/>
        <end position="138"/>
    </location>
</feature>
<dbReference type="AlphaFoldDB" id="A0AA35TYJ1"/>
<evidence type="ECO:0000313" key="4">
    <source>
        <dbReference type="Proteomes" id="UP001174909"/>
    </source>
</evidence>
<dbReference type="Gene3D" id="3.40.1080.10">
    <property type="entry name" value="Glutaconate Coenzyme A-transferase"/>
    <property type="match status" value="2"/>
</dbReference>
<dbReference type="InterPro" id="IPR012792">
    <property type="entry name" value="3-oxoacid_CoA-transf_A"/>
</dbReference>
<evidence type="ECO:0000313" key="3">
    <source>
        <dbReference type="EMBL" id="CAI8056865.1"/>
    </source>
</evidence>
<dbReference type="EMBL" id="CASHTH010004402">
    <property type="protein sequence ID" value="CAI8056865.1"/>
    <property type="molecule type" value="Genomic_DNA"/>
</dbReference>
<dbReference type="NCBIfam" id="TIGR02428">
    <property type="entry name" value="pcaJ_scoB_fam"/>
    <property type="match status" value="1"/>
</dbReference>
<evidence type="ECO:0000256" key="1">
    <source>
        <dbReference type="ARBA" id="ARBA00022679"/>
    </source>
</evidence>
<dbReference type="PROSITE" id="PS01274">
    <property type="entry name" value="COA_TRANSF_2"/>
    <property type="match status" value="1"/>
</dbReference>
<dbReference type="InterPro" id="IPR004165">
    <property type="entry name" value="CoA_trans_fam_I"/>
</dbReference>
<comment type="caution">
    <text evidence="3">The sequence shown here is derived from an EMBL/GenBank/DDBJ whole genome shotgun (WGS) entry which is preliminary data.</text>
</comment>
<proteinExistence type="predicted"/>
<organism evidence="3 4">
    <name type="scientific">Geodia barretti</name>
    <name type="common">Barrett's horny sponge</name>
    <dbReference type="NCBI Taxonomy" id="519541"/>
    <lineage>
        <taxon>Eukaryota</taxon>
        <taxon>Metazoa</taxon>
        <taxon>Porifera</taxon>
        <taxon>Demospongiae</taxon>
        <taxon>Heteroscleromorpha</taxon>
        <taxon>Tetractinellida</taxon>
        <taxon>Astrophorina</taxon>
        <taxon>Geodiidae</taxon>
        <taxon>Geodia</taxon>
    </lineage>
</organism>
<sequence>MRAAGAGIGAFYTPASVGTELAEGKEHREINGRTYVLEYPLPADFALIRAWRADTFGNLQFRLTQRNFNPVMAMAADITVVEVEDSIVEPGDIDPDCVHVPGVYVDRLIKIPPDAKHWARRRNDKRRSRAMTTEDKPRLSRQTMCDRLAMEFQDGWIVNLGVGMPTLCSNYLECEPDKEIIFHSENGVIGFGPLAAPGEEDKHLVNAGGQNVVALPGMAIVHHADSFGLIRKGMVDVTVMGAYEVSENGDFANWRIPVRKGGGIGGAMDLAACAKRVFIAMEHNQRNGAPRVLKQCTLPITAPGAVTLLATDLGLFEVTSGGFVLKEHAPGWSPEDIQEHTEAGLIVADDLKEIRVRAV</sequence>
<name>A0AA35TYJ1_GEOBA</name>
<dbReference type="NCBIfam" id="TIGR02429">
    <property type="entry name" value="pcaI_scoA_fam"/>
    <property type="match status" value="1"/>
</dbReference>
<accession>A0AA35TYJ1</accession>
<dbReference type="InterPro" id="IPR012791">
    <property type="entry name" value="3-oxoacid_CoA-transf_B"/>
</dbReference>
<reference evidence="3" key="1">
    <citation type="submission" date="2023-03" db="EMBL/GenBank/DDBJ databases">
        <authorList>
            <person name="Steffen K."/>
            <person name="Cardenas P."/>
        </authorList>
    </citation>
    <scope>NUCLEOTIDE SEQUENCE</scope>
</reference>
<evidence type="ECO:0000256" key="2">
    <source>
        <dbReference type="SAM" id="MobiDB-lite"/>
    </source>
</evidence>
<dbReference type="SUPFAM" id="SSF100950">
    <property type="entry name" value="NagB/RpiA/CoA transferase-like"/>
    <property type="match status" value="2"/>
</dbReference>
<protein>
    <submittedName>
        <fullName evidence="3">Probable succinyl-CoA:3-ketoacid coenzyme A transferase, mitochondrial</fullName>
    </submittedName>
</protein>
<gene>
    <name evidence="3" type="ORF">GBAR_LOCUS30970</name>
</gene>
<dbReference type="PANTHER" id="PTHR13707:SF60">
    <property type="entry name" value="ACETATE COA-TRANSFERASE SUBUNIT ALPHA"/>
    <property type="match status" value="1"/>
</dbReference>
<keyword evidence="1 3" id="KW-0808">Transferase</keyword>
<dbReference type="Proteomes" id="UP001174909">
    <property type="component" value="Unassembled WGS sequence"/>
</dbReference>
<dbReference type="SMART" id="SM00882">
    <property type="entry name" value="CoA_trans"/>
    <property type="match status" value="2"/>
</dbReference>
<dbReference type="InterPro" id="IPR004164">
    <property type="entry name" value="CoA_transf_AS"/>
</dbReference>
<dbReference type="Pfam" id="PF01144">
    <property type="entry name" value="CoA_trans"/>
    <property type="match status" value="2"/>
</dbReference>